<evidence type="ECO:0000256" key="7">
    <source>
        <dbReference type="ARBA" id="ARBA00022967"/>
    </source>
</evidence>
<evidence type="ECO:0000256" key="10">
    <source>
        <dbReference type="ARBA" id="ARBA00023136"/>
    </source>
</evidence>
<dbReference type="Pfam" id="PF00005">
    <property type="entry name" value="ABC_tran"/>
    <property type="match status" value="1"/>
</dbReference>
<dbReference type="InterPro" id="IPR039421">
    <property type="entry name" value="Type_1_exporter"/>
</dbReference>
<reference evidence="14 15" key="1">
    <citation type="submission" date="2019-12" db="EMBL/GenBank/DDBJ databases">
        <authorList>
            <person name="Huq M.A."/>
        </authorList>
    </citation>
    <scope>NUCLEOTIDE SEQUENCE [LARGE SCALE GENOMIC DNA]</scope>
    <source>
        <strain evidence="14 15">MAH-25</strain>
    </source>
</reference>
<dbReference type="AlphaFoldDB" id="A0A6N8IVF4"/>
<dbReference type="PANTHER" id="PTHR43394">
    <property type="entry name" value="ATP-DEPENDENT PERMEASE MDL1, MITOCHONDRIAL"/>
    <property type="match status" value="1"/>
</dbReference>
<dbReference type="GO" id="GO:0016887">
    <property type="term" value="F:ATP hydrolysis activity"/>
    <property type="evidence" value="ECO:0007669"/>
    <property type="project" value="InterPro"/>
</dbReference>
<dbReference type="Proteomes" id="UP000469385">
    <property type="component" value="Unassembled WGS sequence"/>
</dbReference>
<dbReference type="GO" id="GO:0005524">
    <property type="term" value="F:ATP binding"/>
    <property type="evidence" value="ECO:0007669"/>
    <property type="project" value="UniProtKB-KW"/>
</dbReference>
<evidence type="ECO:0000313" key="15">
    <source>
        <dbReference type="Proteomes" id="UP000469385"/>
    </source>
</evidence>
<evidence type="ECO:0000256" key="2">
    <source>
        <dbReference type="ARBA" id="ARBA00022448"/>
    </source>
</evidence>
<dbReference type="CDD" id="cd18552">
    <property type="entry name" value="ABC_6TM_MsbA_like"/>
    <property type="match status" value="1"/>
</dbReference>
<keyword evidence="2" id="KW-0813">Transport</keyword>
<dbReference type="GO" id="GO:0005886">
    <property type="term" value="C:plasma membrane"/>
    <property type="evidence" value="ECO:0007669"/>
    <property type="project" value="UniProtKB-SubCell"/>
</dbReference>
<dbReference type="GO" id="GO:0015421">
    <property type="term" value="F:ABC-type oligopeptide transporter activity"/>
    <property type="evidence" value="ECO:0007669"/>
    <property type="project" value="TreeGrafter"/>
</dbReference>
<dbReference type="SUPFAM" id="SSF52540">
    <property type="entry name" value="P-loop containing nucleoside triphosphate hydrolases"/>
    <property type="match status" value="1"/>
</dbReference>
<sequence length="587" mass="63385">MGAQAPPGCRDRVTGIDFASFRWLAPYFRGSRRYWVVAALCTLVSSALEPAVPAMLKPLLDRGFTGAASLPLWIVPAALLLVFALRGIAGFLADLALARITQDGLLALRRAMFGRLLDVHLALFRRENATSLSNTVVYEVQNGLTQLVNSVMGLLKDSLSLIALLLYLLLLNWQLTLVVFLVVPAVGWVMRTLSRRLYRIARSTQTATNELAYVVEENVLAARVVRIHQAQGAQSTRFAALSGALRRLALKAAAASAAITPLTHMLAASALSLVICVALWQSRDGITVGTFASFITAMLMLIAPIKRLSEAANPITRGLAAVHRVRELLEREPAESSGTHAPDRADGHIEVREATVRYPDTGRPALDALSLEIRPGEVVALVGPSGSGKTTLANLLPRFVDVTGGEVLLDGHRVQDWDLQALRRQYAIVSQDVVMFNDTLAANVALGASLDAARVRRTLEAARLGGLVDQLPQGMDTVIGHNAANLSGGQRQRLAIARALYKDAPILILDEATSALDTESERLVQDALQELMAGRTTLIIAHRLSTIEHADRVAVLDEGRLVESGTHEELLALGGIYTRLHALQFGN</sequence>
<dbReference type="RefSeq" id="WP_157398810.1">
    <property type="nucleotide sequence ID" value="NZ_WSEL01000009.1"/>
</dbReference>
<dbReference type="InterPro" id="IPR036640">
    <property type="entry name" value="ABC1_TM_sf"/>
</dbReference>
<keyword evidence="3" id="KW-1003">Cell membrane</keyword>
<feature type="transmembrane region" description="Helical" evidence="11">
    <location>
        <begin position="252"/>
        <end position="280"/>
    </location>
</feature>
<keyword evidence="10 11" id="KW-0472">Membrane</keyword>
<dbReference type="SMART" id="SM00382">
    <property type="entry name" value="AAA"/>
    <property type="match status" value="1"/>
</dbReference>
<evidence type="ECO:0000256" key="11">
    <source>
        <dbReference type="SAM" id="Phobius"/>
    </source>
</evidence>
<evidence type="ECO:0000256" key="4">
    <source>
        <dbReference type="ARBA" id="ARBA00022692"/>
    </source>
</evidence>
<evidence type="ECO:0000313" key="14">
    <source>
        <dbReference type="EMBL" id="MVQ30682.1"/>
    </source>
</evidence>
<dbReference type="PROSITE" id="PS50929">
    <property type="entry name" value="ABC_TM1F"/>
    <property type="match status" value="1"/>
</dbReference>
<evidence type="ECO:0000259" key="13">
    <source>
        <dbReference type="PROSITE" id="PS50929"/>
    </source>
</evidence>
<feature type="transmembrane region" description="Helical" evidence="11">
    <location>
        <begin position="161"/>
        <end position="189"/>
    </location>
</feature>
<dbReference type="InterPro" id="IPR027417">
    <property type="entry name" value="P-loop_NTPase"/>
</dbReference>
<evidence type="ECO:0000256" key="8">
    <source>
        <dbReference type="ARBA" id="ARBA00022989"/>
    </source>
</evidence>
<dbReference type="EMBL" id="WSEL01000009">
    <property type="protein sequence ID" value="MVQ30682.1"/>
    <property type="molecule type" value="Genomic_DNA"/>
</dbReference>
<dbReference type="InterPro" id="IPR003439">
    <property type="entry name" value="ABC_transporter-like_ATP-bd"/>
</dbReference>
<evidence type="ECO:0000256" key="9">
    <source>
        <dbReference type="ARBA" id="ARBA00023055"/>
    </source>
</evidence>
<protein>
    <submittedName>
        <fullName evidence="14">Lipid A export permease/ATP-binding protein MsbA</fullName>
    </submittedName>
</protein>
<feature type="transmembrane region" description="Helical" evidence="11">
    <location>
        <begin position="34"/>
        <end position="56"/>
    </location>
</feature>
<keyword evidence="6 14" id="KW-0067">ATP-binding</keyword>
<gene>
    <name evidence="14" type="primary">msbA</name>
    <name evidence="14" type="ORF">GON04_14570</name>
</gene>
<comment type="subcellular location">
    <subcellularLocation>
        <location evidence="1">Cell membrane</location>
        <topology evidence="1">Multi-pass membrane protein</topology>
    </subcellularLocation>
</comment>
<dbReference type="PROSITE" id="PS00211">
    <property type="entry name" value="ABC_TRANSPORTER_1"/>
    <property type="match status" value="1"/>
</dbReference>
<keyword evidence="4 11" id="KW-0812">Transmembrane</keyword>
<keyword evidence="8 11" id="KW-1133">Transmembrane helix</keyword>
<feature type="domain" description="ABC transporter" evidence="12">
    <location>
        <begin position="351"/>
        <end position="583"/>
    </location>
</feature>
<dbReference type="PANTHER" id="PTHR43394:SF1">
    <property type="entry name" value="ATP-BINDING CASSETTE SUB-FAMILY B MEMBER 10, MITOCHONDRIAL"/>
    <property type="match status" value="1"/>
</dbReference>
<evidence type="ECO:0000256" key="1">
    <source>
        <dbReference type="ARBA" id="ARBA00004651"/>
    </source>
</evidence>
<dbReference type="InterPro" id="IPR011917">
    <property type="entry name" value="ABC_transpr_lipidA"/>
</dbReference>
<dbReference type="Pfam" id="PF00664">
    <property type="entry name" value="ABC_membrane"/>
    <property type="match status" value="1"/>
</dbReference>
<dbReference type="SUPFAM" id="SSF90123">
    <property type="entry name" value="ABC transporter transmembrane region"/>
    <property type="match status" value="1"/>
</dbReference>
<dbReference type="InterPro" id="IPR003593">
    <property type="entry name" value="AAA+_ATPase"/>
</dbReference>
<accession>A0A6N8IVF4</accession>
<dbReference type="InterPro" id="IPR011527">
    <property type="entry name" value="ABC1_TM_dom"/>
</dbReference>
<dbReference type="Gene3D" id="3.40.50.300">
    <property type="entry name" value="P-loop containing nucleotide triphosphate hydrolases"/>
    <property type="match status" value="1"/>
</dbReference>
<feature type="transmembrane region" description="Helical" evidence="11">
    <location>
        <begin position="286"/>
        <end position="305"/>
    </location>
</feature>
<feature type="transmembrane region" description="Helical" evidence="11">
    <location>
        <begin position="68"/>
        <end position="89"/>
    </location>
</feature>
<evidence type="ECO:0000256" key="6">
    <source>
        <dbReference type="ARBA" id="ARBA00022840"/>
    </source>
</evidence>
<keyword evidence="15" id="KW-1185">Reference proteome</keyword>
<evidence type="ECO:0000256" key="5">
    <source>
        <dbReference type="ARBA" id="ARBA00022741"/>
    </source>
</evidence>
<keyword evidence="9" id="KW-0445">Lipid transport</keyword>
<feature type="domain" description="ABC transmembrane type-1" evidence="13">
    <location>
        <begin position="36"/>
        <end position="317"/>
    </location>
</feature>
<dbReference type="InterPro" id="IPR017871">
    <property type="entry name" value="ABC_transporter-like_CS"/>
</dbReference>
<dbReference type="NCBIfam" id="TIGR02203">
    <property type="entry name" value="MsbA_lipidA"/>
    <property type="match status" value="1"/>
</dbReference>
<comment type="caution">
    <text evidence="14">The sequence shown here is derived from an EMBL/GenBank/DDBJ whole genome shotgun (WGS) entry which is preliminary data.</text>
</comment>
<dbReference type="PROSITE" id="PS50893">
    <property type="entry name" value="ABC_TRANSPORTER_2"/>
    <property type="match status" value="1"/>
</dbReference>
<organism evidence="14 15">
    <name type="scientific">Ramlibacter pinisoli</name>
    <dbReference type="NCBI Taxonomy" id="2682844"/>
    <lineage>
        <taxon>Bacteria</taxon>
        <taxon>Pseudomonadati</taxon>
        <taxon>Pseudomonadota</taxon>
        <taxon>Betaproteobacteria</taxon>
        <taxon>Burkholderiales</taxon>
        <taxon>Comamonadaceae</taxon>
        <taxon>Ramlibacter</taxon>
    </lineage>
</organism>
<dbReference type="GO" id="GO:0034040">
    <property type="term" value="F:ATPase-coupled lipid transmembrane transporter activity"/>
    <property type="evidence" value="ECO:0007669"/>
    <property type="project" value="InterPro"/>
</dbReference>
<name>A0A6N8IVF4_9BURK</name>
<proteinExistence type="predicted"/>
<keyword evidence="5" id="KW-0547">Nucleotide-binding</keyword>
<evidence type="ECO:0000256" key="3">
    <source>
        <dbReference type="ARBA" id="ARBA00022475"/>
    </source>
</evidence>
<dbReference type="Gene3D" id="1.20.1560.10">
    <property type="entry name" value="ABC transporter type 1, transmembrane domain"/>
    <property type="match status" value="1"/>
</dbReference>
<keyword evidence="7" id="KW-1278">Translocase</keyword>
<evidence type="ECO:0000259" key="12">
    <source>
        <dbReference type="PROSITE" id="PS50893"/>
    </source>
</evidence>
<dbReference type="FunFam" id="3.40.50.300:FF:000221">
    <property type="entry name" value="Multidrug ABC transporter ATP-binding protein"/>
    <property type="match status" value="1"/>
</dbReference>